<dbReference type="InterPro" id="IPR001810">
    <property type="entry name" value="F-box_dom"/>
</dbReference>
<dbReference type="Proteomes" id="UP001163823">
    <property type="component" value="Chromosome 2"/>
</dbReference>
<comment type="caution">
    <text evidence="2">The sequence shown here is derived from an EMBL/GenBank/DDBJ whole genome shotgun (WGS) entry which is preliminary data.</text>
</comment>
<dbReference type="Gene3D" id="1.20.1280.50">
    <property type="match status" value="1"/>
</dbReference>
<dbReference type="NCBIfam" id="TIGR01640">
    <property type="entry name" value="F_box_assoc_1"/>
    <property type="match status" value="1"/>
</dbReference>
<dbReference type="EMBL" id="JARAOO010000002">
    <property type="protein sequence ID" value="KAJ7980153.1"/>
    <property type="molecule type" value="Genomic_DNA"/>
</dbReference>
<reference evidence="2" key="1">
    <citation type="journal article" date="2023" name="Science">
        <title>Elucidation of the pathway for biosynthesis of saponin adjuvants from the soapbark tree.</title>
        <authorList>
            <person name="Reed J."/>
            <person name="Orme A."/>
            <person name="El-Demerdash A."/>
            <person name="Owen C."/>
            <person name="Martin L.B.B."/>
            <person name="Misra R.C."/>
            <person name="Kikuchi S."/>
            <person name="Rejzek M."/>
            <person name="Martin A.C."/>
            <person name="Harkess A."/>
            <person name="Leebens-Mack J."/>
            <person name="Louveau T."/>
            <person name="Stephenson M.J."/>
            <person name="Osbourn A."/>
        </authorList>
    </citation>
    <scope>NUCLEOTIDE SEQUENCE</scope>
    <source>
        <strain evidence="2">S10</strain>
    </source>
</reference>
<dbReference type="KEGG" id="qsa:O6P43_003463"/>
<proteinExistence type="predicted"/>
<evidence type="ECO:0000313" key="2">
    <source>
        <dbReference type="EMBL" id="KAJ7980153.1"/>
    </source>
</evidence>
<dbReference type="InterPro" id="IPR036047">
    <property type="entry name" value="F-box-like_dom_sf"/>
</dbReference>
<dbReference type="InterPro" id="IPR017451">
    <property type="entry name" value="F-box-assoc_interact_dom"/>
</dbReference>
<gene>
    <name evidence="2" type="ORF">O6P43_003463</name>
</gene>
<name>A0AAD7VLK3_QUISA</name>
<dbReference type="Pfam" id="PF07734">
    <property type="entry name" value="FBA_1"/>
    <property type="match status" value="1"/>
</dbReference>
<dbReference type="PANTHER" id="PTHR31672:SF13">
    <property type="entry name" value="F-BOX PROTEIN CPR30-LIKE"/>
    <property type="match status" value="1"/>
</dbReference>
<feature type="domain" description="F-box" evidence="1">
    <location>
        <begin position="29"/>
        <end position="69"/>
    </location>
</feature>
<dbReference type="InterPro" id="IPR006527">
    <property type="entry name" value="F-box-assoc_dom_typ1"/>
</dbReference>
<protein>
    <submittedName>
        <fullName evidence="2">F-box/kelch-repeat protein</fullName>
    </submittedName>
</protein>
<sequence length="395" mass="43972">MAVSSKLNIAETLHDCNATSSGSSLLPILSDELIAEILLRIPVKLLLKFRCVCKSWKSLISDPHFVKKHLCMSTIDPNSIDHRIMLISERINFTPISCSVSSLYENPSSNVVCLSHPLNGCCYRKMAGSCDGLLCLAISDNNVLLWNPTIGVSKKLPCLCNEWKNKLPCQGNENQSGCFTVFGFGYDHLIGDYKVVAVFCYVSGADCADLLYKTEVMVCALCTNSWRGIQEFPYCGPCKESGKFVSGCLIWIVGCLNDSSNPWKIISLDLGTETYQEVLQPDHGVSNLQPTVGVLRDCLCITYNHFTVSDSTVWLMKEYGVKDSWTRLVTVPYFQNPEYLGNKPLFISENGEVLMQFARIVVLYNPSTNSFRFPGIQNNIGWIDVVVYVESLVSP</sequence>
<organism evidence="2 3">
    <name type="scientific">Quillaja saponaria</name>
    <name type="common">Soap bark tree</name>
    <dbReference type="NCBI Taxonomy" id="32244"/>
    <lineage>
        <taxon>Eukaryota</taxon>
        <taxon>Viridiplantae</taxon>
        <taxon>Streptophyta</taxon>
        <taxon>Embryophyta</taxon>
        <taxon>Tracheophyta</taxon>
        <taxon>Spermatophyta</taxon>
        <taxon>Magnoliopsida</taxon>
        <taxon>eudicotyledons</taxon>
        <taxon>Gunneridae</taxon>
        <taxon>Pentapetalae</taxon>
        <taxon>rosids</taxon>
        <taxon>fabids</taxon>
        <taxon>Fabales</taxon>
        <taxon>Quillajaceae</taxon>
        <taxon>Quillaja</taxon>
    </lineage>
</organism>
<dbReference type="Pfam" id="PF00646">
    <property type="entry name" value="F-box"/>
    <property type="match status" value="1"/>
</dbReference>
<dbReference type="CDD" id="cd22157">
    <property type="entry name" value="F-box_AtFBW1-like"/>
    <property type="match status" value="1"/>
</dbReference>
<evidence type="ECO:0000313" key="3">
    <source>
        <dbReference type="Proteomes" id="UP001163823"/>
    </source>
</evidence>
<dbReference type="SUPFAM" id="SSF81383">
    <property type="entry name" value="F-box domain"/>
    <property type="match status" value="1"/>
</dbReference>
<dbReference type="AlphaFoldDB" id="A0AAD7VLK3"/>
<dbReference type="SMART" id="SM00256">
    <property type="entry name" value="FBOX"/>
    <property type="match status" value="1"/>
</dbReference>
<dbReference type="InterPro" id="IPR050796">
    <property type="entry name" value="SCF_F-box_component"/>
</dbReference>
<accession>A0AAD7VLK3</accession>
<evidence type="ECO:0000259" key="1">
    <source>
        <dbReference type="SMART" id="SM00256"/>
    </source>
</evidence>
<keyword evidence="3" id="KW-1185">Reference proteome</keyword>
<dbReference type="PANTHER" id="PTHR31672">
    <property type="entry name" value="BNACNNG10540D PROTEIN"/>
    <property type="match status" value="1"/>
</dbReference>